<keyword evidence="2" id="KW-0472">Membrane</keyword>
<evidence type="ECO:0000313" key="3">
    <source>
        <dbReference type="EMBL" id="TCK25012.1"/>
    </source>
</evidence>
<reference evidence="3 4" key="1">
    <citation type="submission" date="2019-03" db="EMBL/GenBank/DDBJ databases">
        <title>Sequencing the genomes of 1000 actinobacteria strains.</title>
        <authorList>
            <person name="Klenk H.-P."/>
        </authorList>
    </citation>
    <scope>NUCLEOTIDE SEQUENCE [LARGE SCALE GENOMIC DNA]</scope>
    <source>
        <strain evidence="3 4">DSM 44969</strain>
    </source>
</reference>
<keyword evidence="4" id="KW-1185">Reference proteome</keyword>
<protein>
    <submittedName>
        <fullName evidence="3">Uncharacterized protein</fullName>
    </submittedName>
</protein>
<evidence type="ECO:0000256" key="1">
    <source>
        <dbReference type="SAM" id="MobiDB-lite"/>
    </source>
</evidence>
<dbReference type="Proteomes" id="UP000295560">
    <property type="component" value="Unassembled WGS sequence"/>
</dbReference>
<gene>
    <name evidence="3" type="ORF">EV378_0809</name>
</gene>
<evidence type="ECO:0000313" key="4">
    <source>
        <dbReference type="Proteomes" id="UP000295560"/>
    </source>
</evidence>
<dbReference type="EMBL" id="SMFZ01000001">
    <property type="protein sequence ID" value="TCK25012.1"/>
    <property type="molecule type" value="Genomic_DNA"/>
</dbReference>
<sequence>MEFTSPIPVQRPGGGARPEKPKKSRSAAVIAVLSLLTALLTLATGYLGYQTATITRDKEAAAAQSSGQVGSLQQQITALKQENDGLRSQLGMPPTSATSGGAAVAGTERHTGQVTFVLGPGIDADAPASDPKWGIDSGGSGADLFLSSSGSIDVSSGSESVYLAQQRPDYATCSQNTTYRSKDIDRGLALPGASFCLRTGEDRYAGVTILANGNEQATLQITTWEKDPTN</sequence>
<feature type="region of interest" description="Disordered" evidence="1">
    <location>
        <begin position="1"/>
        <end position="23"/>
    </location>
</feature>
<proteinExistence type="predicted"/>
<feature type="transmembrane region" description="Helical" evidence="2">
    <location>
        <begin position="27"/>
        <end position="49"/>
    </location>
</feature>
<name>A0A4R1I4Q7_PSEEN</name>
<keyword evidence="2" id="KW-1133">Transmembrane helix</keyword>
<accession>A0A4R1I4Q7</accession>
<keyword evidence="2" id="KW-0812">Transmembrane</keyword>
<comment type="caution">
    <text evidence="3">The sequence shown here is derived from an EMBL/GenBank/DDBJ whole genome shotgun (WGS) entry which is preliminary data.</text>
</comment>
<dbReference type="AlphaFoldDB" id="A0A4R1I4Q7"/>
<evidence type="ECO:0000256" key="2">
    <source>
        <dbReference type="SAM" id="Phobius"/>
    </source>
</evidence>
<organism evidence="3 4">
    <name type="scientific">Pseudonocardia endophytica</name>
    <dbReference type="NCBI Taxonomy" id="401976"/>
    <lineage>
        <taxon>Bacteria</taxon>
        <taxon>Bacillati</taxon>
        <taxon>Actinomycetota</taxon>
        <taxon>Actinomycetes</taxon>
        <taxon>Pseudonocardiales</taxon>
        <taxon>Pseudonocardiaceae</taxon>
        <taxon>Pseudonocardia</taxon>
    </lineage>
</organism>